<feature type="domain" description="EF-hand" evidence="3">
    <location>
        <begin position="23"/>
        <end position="58"/>
    </location>
</feature>
<dbReference type="SUPFAM" id="SSF47473">
    <property type="entry name" value="EF-hand"/>
    <property type="match status" value="1"/>
</dbReference>
<dbReference type="InterPro" id="IPR018247">
    <property type="entry name" value="EF_Hand_1_Ca_BS"/>
</dbReference>
<accession>A0ABN7RMQ5</accession>
<dbReference type="InterPro" id="IPR050403">
    <property type="entry name" value="Myosin_RLC"/>
</dbReference>
<feature type="domain" description="EF-hand" evidence="3">
    <location>
        <begin position="92"/>
        <end position="127"/>
    </location>
</feature>
<evidence type="ECO:0000313" key="5">
    <source>
        <dbReference type="Proteomes" id="UP001158576"/>
    </source>
</evidence>
<dbReference type="PROSITE" id="PS50222">
    <property type="entry name" value="EF_HAND_2"/>
    <property type="match status" value="2"/>
</dbReference>
<dbReference type="Pfam" id="PF13405">
    <property type="entry name" value="EF-hand_6"/>
    <property type="match status" value="1"/>
</dbReference>
<keyword evidence="5" id="KW-1185">Reference proteome</keyword>
<evidence type="ECO:0000256" key="1">
    <source>
        <dbReference type="ARBA" id="ARBA00022737"/>
    </source>
</evidence>
<reference evidence="4 5" key="1">
    <citation type="submission" date="2021-04" db="EMBL/GenBank/DDBJ databases">
        <authorList>
            <person name="Bliznina A."/>
        </authorList>
    </citation>
    <scope>NUCLEOTIDE SEQUENCE [LARGE SCALE GENOMIC DNA]</scope>
</reference>
<dbReference type="Gene3D" id="1.10.238.10">
    <property type="entry name" value="EF-hand"/>
    <property type="match status" value="2"/>
</dbReference>
<keyword evidence="1" id="KW-0677">Repeat</keyword>
<dbReference type="Proteomes" id="UP001158576">
    <property type="component" value="Chromosome PAR"/>
</dbReference>
<sequence>MPKGKGKKSKKQASNVFSMFEPSQIQEFKEAFGMIDANRDGFIDKGDLQATYESLGASCLDSTMDAMLAEAPGPINFTVFLNMLADKLHGTDSEEVIGNAFKVFDPENTGTIPSQYLGEVLTTKADRFSQEELDVLLAAASKDDQGNLDYKALVYTITHGQTDEDAAEE</sequence>
<evidence type="ECO:0000259" key="3">
    <source>
        <dbReference type="PROSITE" id="PS50222"/>
    </source>
</evidence>
<dbReference type="EMBL" id="OU015568">
    <property type="protein sequence ID" value="CAG5081240.1"/>
    <property type="molecule type" value="Genomic_DNA"/>
</dbReference>
<gene>
    <name evidence="4" type="ORF">OKIOD_LOCUS1378</name>
</gene>
<evidence type="ECO:0000313" key="4">
    <source>
        <dbReference type="EMBL" id="CAG5081240.1"/>
    </source>
</evidence>
<name>A0ABN7RMQ5_OIKDI</name>
<evidence type="ECO:0000256" key="2">
    <source>
        <dbReference type="ARBA" id="ARBA00022837"/>
    </source>
</evidence>
<dbReference type="PROSITE" id="PS00018">
    <property type="entry name" value="EF_HAND_1"/>
    <property type="match status" value="1"/>
</dbReference>
<organism evidence="4 5">
    <name type="scientific">Oikopleura dioica</name>
    <name type="common">Tunicate</name>
    <dbReference type="NCBI Taxonomy" id="34765"/>
    <lineage>
        <taxon>Eukaryota</taxon>
        <taxon>Metazoa</taxon>
        <taxon>Chordata</taxon>
        <taxon>Tunicata</taxon>
        <taxon>Appendicularia</taxon>
        <taxon>Copelata</taxon>
        <taxon>Oikopleuridae</taxon>
        <taxon>Oikopleura</taxon>
    </lineage>
</organism>
<dbReference type="InterPro" id="IPR011992">
    <property type="entry name" value="EF-hand-dom_pair"/>
</dbReference>
<keyword evidence="2" id="KW-0106">Calcium</keyword>
<dbReference type="SMART" id="SM00054">
    <property type="entry name" value="EFh"/>
    <property type="match status" value="2"/>
</dbReference>
<dbReference type="InterPro" id="IPR002048">
    <property type="entry name" value="EF_hand_dom"/>
</dbReference>
<dbReference type="PANTHER" id="PTHR23049">
    <property type="entry name" value="MYOSIN REGULATORY LIGHT CHAIN 2"/>
    <property type="match status" value="1"/>
</dbReference>
<protein>
    <submittedName>
        <fullName evidence="4">Oidioi.mRNA.OKI2018_I69.PAR.g9820.t1.cds</fullName>
    </submittedName>
</protein>
<proteinExistence type="predicted"/>